<keyword evidence="10" id="KW-0539">Nucleus</keyword>
<evidence type="ECO:0000256" key="6">
    <source>
        <dbReference type="ARBA" id="ARBA00022454"/>
    </source>
</evidence>
<dbReference type="STRING" id="1314781.A0A166BUN1"/>
<accession>A0A166BUN1</accession>
<evidence type="ECO:0000256" key="5">
    <source>
        <dbReference type="ARBA" id="ARBA00016329"/>
    </source>
</evidence>
<comment type="subcellular location">
    <subcellularLocation>
        <location evidence="3">Chromosome</location>
        <location evidence="3">Centromere</location>
        <location evidence="3">Kinetochore</location>
    </subcellularLocation>
    <subcellularLocation>
        <location evidence="2">Cytoplasm</location>
        <location evidence="2">Cytoskeleton</location>
        <location evidence="2">Spindle</location>
    </subcellularLocation>
    <subcellularLocation>
        <location evidence="1">Nucleus</location>
    </subcellularLocation>
</comment>
<dbReference type="GO" id="GO:0042729">
    <property type="term" value="C:DASH complex"/>
    <property type="evidence" value="ECO:0007669"/>
    <property type="project" value="InterPro"/>
</dbReference>
<dbReference type="Pfam" id="PF08287">
    <property type="entry name" value="DASH_Spc19"/>
    <property type="match status" value="1"/>
</dbReference>
<keyword evidence="6" id="KW-0158">Chromosome</keyword>
<keyword evidence="8" id="KW-0995">Kinetochore</keyword>
<organism evidence="14 15">
    <name type="scientific">Exidia glandulosa HHB12029</name>
    <dbReference type="NCBI Taxonomy" id="1314781"/>
    <lineage>
        <taxon>Eukaryota</taxon>
        <taxon>Fungi</taxon>
        <taxon>Dikarya</taxon>
        <taxon>Basidiomycota</taxon>
        <taxon>Agaricomycotina</taxon>
        <taxon>Agaricomycetes</taxon>
        <taxon>Auriculariales</taxon>
        <taxon>Exidiaceae</taxon>
        <taxon>Exidia</taxon>
    </lineage>
</organism>
<keyword evidence="9" id="KW-0206">Cytoskeleton</keyword>
<dbReference type="FunCoup" id="A0A166BUN1">
    <property type="interactions" value="38"/>
</dbReference>
<keyword evidence="15" id="KW-1185">Reference proteome</keyword>
<evidence type="ECO:0000256" key="10">
    <source>
        <dbReference type="ARBA" id="ARBA00023242"/>
    </source>
</evidence>
<dbReference type="GO" id="GO:0008608">
    <property type="term" value="P:attachment of spindle microtubules to kinetochore"/>
    <property type="evidence" value="ECO:0007669"/>
    <property type="project" value="InterPro"/>
</dbReference>
<dbReference type="AlphaFoldDB" id="A0A166BUN1"/>
<evidence type="ECO:0000313" key="15">
    <source>
        <dbReference type="Proteomes" id="UP000077266"/>
    </source>
</evidence>
<evidence type="ECO:0000313" key="14">
    <source>
        <dbReference type="EMBL" id="KZW04200.1"/>
    </source>
</evidence>
<dbReference type="GO" id="GO:0005876">
    <property type="term" value="C:spindle microtubule"/>
    <property type="evidence" value="ECO:0007669"/>
    <property type="project" value="InterPro"/>
</dbReference>
<gene>
    <name evidence="14" type="ORF">EXIGLDRAFT_19105</name>
</gene>
<keyword evidence="7" id="KW-0963">Cytoplasm</keyword>
<evidence type="ECO:0000256" key="9">
    <source>
        <dbReference type="ARBA" id="ARBA00023212"/>
    </source>
</evidence>
<dbReference type="OrthoDB" id="3361333at2759"/>
<keyword evidence="11" id="KW-0137">Centromere</keyword>
<reference evidence="14 15" key="1">
    <citation type="journal article" date="2016" name="Mol. Biol. Evol.">
        <title>Comparative Genomics of Early-Diverging Mushroom-Forming Fungi Provides Insights into the Origins of Lignocellulose Decay Capabilities.</title>
        <authorList>
            <person name="Nagy L.G."/>
            <person name="Riley R."/>
            <person name="Tritt A."/>
            <person name="Adam C."/>
            <person name="Daum C."/>
            <person name="Floudas D."/>
            <person name="Sun H."/>
            <person name="Yadav J.S."/>
            <person name="Pangilinan J."/>
            <person name="Larsson K.H."/>
            <person name="Matsuura K."/>
            <person name="Barry K."/>
            <person name="Labutti K."/>
            <person name="Kuo R."/>
            <person name="Ohm R.A."/>
            <person name="Bhattacharya S.S."/>
            <person name="Shirouzu T."/>
            <person name="Yoshinaga Y."/>
            <person name="Martin F.M."/>
            <person name="Grigoriev I.V."/>
            <person name="Hibbett D.S."/>
        </authorList>
    </citation>
    <scope>NUCLEOTIDE SEQUENCE [LARGE SCALE GENOMIC DNA]</scope>
    <source>
        <strain evidence="14 15">HHB12029</strain>
    </source>
</reference>
<evidence type="ECO:0000256" key="3">
    <source>
        <dbReference type="ARBA" id="ARBA00004629"/>
    </source>
</evidence>
<evidence type="ECO:0000256" key="12">
    <source>
        <dbReference type="ARBA" id="ARBA00032583"/>
    </source>
</evidence>
<evidence type="ECO:0000256" key="7">
    <source>
        <dbReference type="ARBA" id="ARBA00022490"/>
    </source>
</evidence>
<evidence type="ECO:0000256" key="4">
    <source>
        <dbReference type="ARBA" id="ARBA00008952"/>
    </source>
</evidence>
<protein>
    <recommendedName>
        <fullName evidence="5">DASH complex subunit SPC19</fullName>
    </recommendedName>
    <alternativeName>
        <fullName evidence="12">Outer kinetochore protein SPC19</fullName>
    </alternativeName>
</protein>
<sequence length="184" mass="20118">MAARPSTAQRPRESIYHSGVIPRDQGLMCSPHLPGCVSALEDCLAQLHNVSLHTDDAIRDLPRLAGVLATERMSVMVNEPIIELYKAQMAEEIEPQIFEMVQRAATGLTALERKERTLKAKVEAAQSRAKAAQPARGTATGAVSSKLEARRIATVAKQLAQAEKDMQSLAAEIQQLEQQMAQKH</sequence>
<dbReference type="EMBL" id="KV425882">
    <property type="protein sequence ID" value="KZW04200.1"/>
    <property type="molecule type" value="Genomic_DNA"/>
</dbReference>
<evidence type="ECO:0000256" key="11">
    <source>
        <dbReference type="ARBA" id="ARBA00023328"/>
    </source>
</evidence>
<dbReference type="InParanoid" id="A0A166BUN1"/>
<evidence type="ECO:0000256" key="13">
    <source>
        <dbReference type="SAM" id="Coils"/>
    </source>
</evidence>
<dbReference type="PANTHER" id="PTHR28262:SF1">
    <property type="entry name" value="DASH COMPLEX SUBUNIT SPC19"/>
    <property type="match status" value="1"/>
</dbReference>
<dbReference type="Proteomes" id="UP000077266">
    <property type="component" value="Unassembled WGS sequence"/>
</dbReference>
<proteinExistence type="inferred from homology"/>
<evidence type="ECO:0000256" key="8">
    <source>
        <dbReference type="ARBA" id="ARBA00022838"/>
    </source>
</evidence>
<dbReference type="PANTHER" id="PTHR28262">
    <property type="entry name" value="DASH COMPLEX SUBUNIT SPC19"/>
    <property type="match status" value="1"/>
</dbReference>
<evidence type="ECO:0000256" key="1">
    <source>
        <dbReference type="ARBA" id="ARBA00004123"/>
    </source>
</evidence>
<name>A0A166BUN1_EXIGL</name>
<comment type="similarity">
    <text evidence="4">Belongs to the DASH complex SPC19 family.</text>
</comment>
<feature type="coiled-coil region" evidence="13">
    <location>
        <begin position="152"/>
        <end position="179"/>
    </location>
</feature>
<evidence type="ECO:0000256" key="2">
    <source>
        <dbReference type="ARBA" id="ARBA00004186"/>
    </source>
</evidence>
<keyword evidence="13" id="KW-0175">Coiled coil</keyword>
<dbReference type="InterPro" id="IPR013251">
    <property type="entry name" value="DASH_Spc19"/>
</dbReference>